<accession>A0ABV2JL30</accession>
<dbReference type="RefSeq" id="WP_354281037.1">
    <property type="nucleotide sequence ID" value="NZ_JBEPMK010000004.1"/>
</dbReference>
<keyword evidence="2" id="KW-1185">Reference proteome</keyword>
<organism evidence="1 2">
    <name type="scientific">Streptococcus gallinaceus</name>
    <dbReference type="NCBI Taxonomy" id="165758"/>
    <lineage>
        <taxon>Bacteria</taxon>
        <taxon>Bacillati</taxon>
        <taxon>Bacillota</taxon>
        <taxon>Bacilli</taxon>
        <taxon>Lactobacillales</taxon>
        <taxon>Streptococcaceae</taxon>
        <taxon>Streptococcus</taxon>
    </lineage>
</organism>
<gene>
    <name evidence="1" type="ORF">ABID27_001267</name>
</gene>
<name>A0ABV2JL30_9STRE</name>
<evidence type="ECO:0000313" key="2">
    <source>
        <dbReference type="Proteomes" id="UP001549055"/>
    </source>
</evidence>
<protein>
    <submittedName>
        <fullName evidence="1">Uncharacterized protein</fullName>
    </submittedName>
</protein>
<sequence>MQHLHLEKIDARNWEKFNQLAQAFLAKKVTREGFQSQLNQIQHLQELLLADLVQEAIYLIRHEGTVQGFVDLQLGEAGIYLLADQKHHLFNHLKKQLSHSIECTETLCLGPFLAPVW</sequence>
<reference evidence="1 2" key="1">
    <citation type="submission" date="2024-06" db="EMBL/GenBank/DDBJ databases">
        <title>Genomic Encyclopedia of Type Strains, Phase IV (KMG-IV): sequencing the most valuable type-strain genomes for metagenomic binning, comparative biology and taxonomic classification.</title>
        <authorList>
            <person name="Goeker M."/>
        </authorList>
    </citation>
    <scope>NUCLEOTIDE SEQUENCE [LARGE SCALE GENOMIC DNA]</scope>
    <source>
        <strain evidence="1 2">DSM 15349</strain>
    </source>
</reference>
<dbReference type="Proteomes" id="UP001549055">
    <property type="component" value="Unassembled WGS sequence"/>
</dbReference>
<proteinExistence type="predicted"/>
<comment type="caution">
    <text evidence="1">The sequence shown here is derived from an EMBL/GenBank/DDBJ whole genome shotgun (WGS) entry which is preliminary data.</text>
</comment>
<dbReference type="EMBL" id="JBEPMK010000004">
    <property type="protein sequence ID" value="MET3644640.1"/>
    <property type="molecule type" value="Genomic_DNA"/>
</dbReference>
<evidence type="ECO:0000313" key="1">
    <source>
        <dbReference type="EMBL" id="MET3644640.1"/>
    </source>
</evidence>